<sequence>MTTRAPQTTEPQTTEAQPQEAQATEQGGQVLRMHRAHPTLPYMTPGDLKASAQAVTSRVPAFPGRDVIFYGGLGALTVAGALEWPVALAIGGATFVLRGRKRRDTRAGAQQTATPGPTAQEESKAE</sequence>
<evidence type="ECO:0000256" key="2">
    <source>
        <dbReference type="SAM" id="Phobius"/>
    </source>
</evidence>
<evidence type="ECO:0000313" key="4">
    <source>
        <dbReference type="Proteomes" id="UP000305906"/>
    </source>
</evidence>
<evidence type="ECO:0000313" key="3">
    <source>
        <dbReference type="EMBL" id="TLS46260.1"/>
    </source>
</evidence>
<dbReference type="Proteomes" id="UP000305906">
    <property type="component" value="Unassembled WGS sequence"/>
</dbReference>
<keyword evidence="4" id="KW-1185">Reference proteome</keyword>
<keyword evidence="2" id="KW-0472">Membrane</keyword>
<proteinExistence type="predicted"/>
<gene>
    <name evidence="3" type="ORF">FE633_09975</name>
</gene>
<accession>A0A5R9FWG8</accession>
<protein>
    <submittedName>
        <fullName evidence="3">Uncharacterized protein</fullName>
    </submittedName>
</protein>
<feature type="compositionally biased region" description="Low complexity" evidence="1">
    <location>
        <begin position="1"/>
        <end position="26"/>
    </location>
</feature>
<feature type="compositionally biased region" description="Polar residues" evidence="1">
    <location>
        <begin position="108"/>
        <end position="117"/>
    </location>
</feature>
<reference evidence="3 4" key="1">
    <citation type="submission" date="2019-05" db="EMBL/GenBank/DDBJ databases">
        <title>Streptomyces sp. NEAU-C151, a novel actinomycete isolated from soil.</title>
        <authorList>
            <person name="Han L."/>
            <person name="Jiang H."/>
        </authorList>
    </citation>
    <scope>NUCLEOTIDE SEQUENCE [LARGE SCALE GENOMIC DNA]</scope>
    <source>
        <strain evidence="3 4">NEAU-C151</strain>
    </source>
</reference>
<keyword evidence="2" id="KW-1133">Transmembrane helix</keyword>
<feature type="region of interest" description="Disordered" evidence="1">
    <location>
        <begin position="1"/>
        <end position="30"/>
    </location>
</feature>
<dbReference type="RefSeq" id="WP_138044757.1">
    <property type="nucleotide sequence ID" value="NZ_VBZC01000009.1"/>
</dbReference>
<feature type="transmembrane region" description="Helical" evidence="2">
    <location>
        <begin position="67"/>
        <end position="97"/>
    </location>
</feature>
<keyword evidence="2" id="KW-0812">Transmembrane</keyword>
<name>A0A5R9FWG8_9ACTN</name>
<feature type="region of interest" description="Disordered" evidence="1">
    <location>
        <begin position="98"/>
        <end position="126"/>
    </location>
</feature>
<dbReference type="AlphaFoldDB" id="A0A5R9FWG8"/>
<organism evidence="3 4">
    <name type="scientific">Streptomyces montanus</name>
    <dbReference type="NCBI Taxonomy" id="2580423"/>
    <lineage>
        <taxon>Bacteria</taxon>
        <taxon>Bacillati</taxon>
        <taxon>Actinomycetota</taxon>
        <taxon>Actinomycetes</taxon>
        <taxon>Kitasatosporales</taxon>
        <taxon>Streptomycetaceae</taxon>
        <taxon>Streptomyces</taxon>
    </lineage>
</organism>
<evidence type="ECO:0000256" key="1">
    <source>
        <dbReference type="SAM" id="MobiDB-lite"/>
    </source>
</evidence>
<comment type="caution">
    <text evidence="3">The sequence shown here is derived from an EMBL/GenBank/DDBJ whole genome shotgun (WGS) entry which is preliminary data.</text>
</comment>
<dbReference type="EMBL" id="VBZC01000009">
    <property type="protein sequence ID" value="TLS46260.1"/>
    <property type="molecule type" value="Genomic_DNA"/>
</dbReference>